<organism evidence="3 4">
    <name type="scientific">Streptomyces triticirhizae</name>
    <dbReference type="NCBI Taxonomy" id="2483353"/>
    <lineage>
        <taxon>Bacteria</taxon>
        <taxon>Bacillati</taxon>
        <taxon>Actinomycetota</taxon>
        <taxon>Actinomycetes</taxon>
        <taxon>Kitasatosporales</taxon>
        <taxon>Streptomycetaceae</taxon>
        <taxon>Streptomyces</taxon>
    </lineage>
</organism>
<evidence type="ECO:0000256" key="1">
    <source>
        <dbReference type="SAM" id="MobiDB-lite"/>
    </source>
</evidence>
<evidence type="ECO:0000313" key="3">
    <source>
        <dbReference type="EMBL" id="RMI44817.1"/>
    </source>
</evidence>
<accession>A0A3M2M555</accession>
<feature type="region of interest" description="Disordered" evidence="1">
    <location>
        <begin position="103"/>
        <end position="135"/>
    </location>
</feature>
<keyword evidence="4" id="KW-1185">Reference proteome</keyword>
<dbReference type="RefSeq" id="WP_122182451.1">
    <property type="nucleotide sequence ID" value="NZ_RFFJ01000012.1"/>
</dbReference>
<dbReference type="PROSITE" id="PS51257">
    <property type="entry name" value="PROKAR_LIPOPROTEIN"/>
    <property type="match status" value="1"/>
</dbReference>
<evidence type="ECO:0000313" key="4">
    <source>
        <dbReference type="Proteomes" id="UP000278673"/>
    </source>
</evidence>
<comment type="caution">
    <text evidence="3">The sequence shown here is derived from an EMBL/GenBank/DDBJ whole genome shotgun (WGS) entry which is preliminary data.</text>
</comment>
<feature type="chain" id="PRO_5038721146" evidence="2">
    <location>
        <begin position="25"/>
        <end position="135"/>
    </location>
</feature>
<proteinExistence type="predicted"/>
<dbReference type="AlphaFoldDB" id="A0A3M2M555"/>
<feature type="compositionally biased region" description="Polar residues" evidence="1">
    <location>
        <begin position="117"/>
        <end position="129"/>
    </location>
</feature>
<reference evidence="3 4" key="1">
    <citation type="submission" date="2018-10" db="EMBL/GenBank/DDBJ databases">
        <title>Isolation, diversity and antifungal activity of actinobacteria from wheat.</title>
        <authorList>
            <person name="Han C."/>
        </authorList>
    </citation>
    <scope>NUCLEOTIDE SEQUENCE [LARGE SCALE GENOMIC DNA]</scope>
    <source>
        <strain evidence="3 4">NEAU-YY642</strain>
    </source>
</reference>
<evidence type="ECO:0000256" key="2">
    <source>
        <dbReference type="SAM" id="SignalP"/>
    </source>
</evidence>
<sequence length="135" mass="14418">MGPRRTRSTIALLGVLLGGLVACGDDPADESSATDLPVTASESYHVPQISRDGWPEEVPSRGLTAGMRLPVEDYLSSYAEMITLLQARDTAEIACMVSSGFTNWETEPLGTSPPPENNSVRPTSGTSEHSPMRGR</sequence>
<name>A0A3M2M555_9ACTN</name>
<dbReference type="Proteomes" id="UP000278673">
    <property type="component" value="Unassembled WGS sequence"/>
</dbReference>
<gene>
    <name evidence="3" type="ORF">EBN88_04345</name>
</gene>
<protein>
    <submittedName>
        <fullName evidence="3">Uncharacterized protein</fullName>
    </submittedName>
</protein>
<feature type="signal peptide" evidence="2">
    <location>
        <begin position="1"/>
        <end position="24"/>
    </location>
</feature>
<dbReference type="EMBL" id="RFFJ01000012">
    <property type="protein sequence ID" value="RMI44817.1"/>
    <property type="molecule type" value="Genomic_DNA"/>
</dbReference>
<keyword evidence="2" id="KW-0732">Signal</keyword>